<accession>A0A1V9XHD7</accession>
<evidence type="ECO:0000313" key="12">
    <source>
        <dbReference type="Proteomes" id="UP000192247"/>
    </source>
</evidence>
<keyword evidence="7 9" id="KW-0472">Membrane</keyword>
<dbReference type="Proteomes" id="UP000192247">
    <property type="component" value="Unassembled WGS sequence"/>
</dbReference>
<protein>
    <submittedName>
        <fullName evidence="11">BET1 protein-like</fullName>
    </submittedName>
</protein>
<dbReference type="InParanoid" id="A0A1V9XHD7"/>
<dbReference type="OrthoDB" id="261831at2759"/>
<evidence type="ECO:0000256" key="8">
    <source>
        <dbReference type="ARBA" id="ARBA00046280"/>
    </source>
</evidence>
<keyword evidence="5 9" id="KW-1133">Transmembrane helix</keyword>
<dbReference type="GO" id="GO:0000139">
    <property type="term" value="C:Golgi membrane"/>
    <property type="evidence" value="ECO:0007669"/>
    <property type="project" value="UniProtKB-SubCell"/>
</dbReference>
<evidence type="ECO:0000256" key="6">
    <source>
        <dbReference type="ARBA" id="ARBA00023034"/>
    </source>
</evidence>
<feature type="domain" description="T-SNARE coiled-coil homology" evidence="10">
    <location>
        <begin position="5"/>
        <end position="67"/>
    </location>
</feature>
<dbReference type="SUPFAM" id="SSF58038">
    <property type="entry name" value="SNARE fusion complex"/>
    <property type="match status" value="1"/>
</dbReference>
<evidence type="ECO:0000256" key="9">
    <source>
        <dbReference type="SAM" id="Phobius"/>
    </source>
</evidence>
<dbReference type="Gene3D" id="1.20.5.110">
    <property type="match status" value="1"/>
</dbReference>
<keyword evidence="4" id="KW-0653">Protein transport</keyword>
<evidence type="ECO:0000256" key="7">
    <source>
        <dbReference type="ARBA" id="ARBA00023136"/>
    </source>
</evidence>
<evidence type="ECO:0000256" key="1">
    <source>
        <dbReference type="ARBA" id="ARBA00004394"/>
    </source>
</evidence>
<keyword evidence="12" id="KW-1185">Reference proteome</keyword>
<proteinExistence type="predicted"/>
<name>A0A1V9XHD7_9ACAR</name>
<evidence type="ECO:0000256" key="4">
    <source>
        <dbReference type="ARBA" id="ARBA00022927"/>
    </source>
</evidence>
<keyword evidence="3 9" id="KW-0812">Transmembrane</keyword>
<gene>
    <name evidence="11" type="ORF">BIW11_10057</name>
</gene>
<dbReference type="PROSITE" id="PS50192">
    <property type="entry name" value="T_SNARE"/>
    <property type="match status" value="1"/>
</dbReference>
<keyword evidence="2" id="KW-0813">Transport</keyword>
<keyword evidence="6" id="KW-0333">Golgi apparatus</keyword>
<dbReference type="InterPro" id="IPR039899">
    <property type="entry name" value="BET1_SNARE"/>
</dbReference>
<evidence type="ECO:0000313" key="11">
    <source>
        <dbReference type="EMBL" id="OQR72944.1"/>
    </source>
</evidence>
<feature type="transmembrane region" description="Helical" evidence="9">
    <location>
        <begin position="77"/>
        <end position="96"/>
    </location>
</feature>
<dbReference type="EMBL" id="MNPL01010770">
    <property type="protein sequence ID" value="OQR72944.1"/>
    <property type="molecule type" value="Genomic_DNA"/>
</dbReference>
<dbReference type="AlphaFoldDB" id="A0A1V9XHD7"/>
<evidence type="ECO:0000259" key="10">
    <source>
        <dbReference type="PROSITE" id="PS50192"/>
    </source>
</evidence>
<sequence>MMEEERMDAENRRLTDNLARDIKQLKTLAYEIQDETKEHNRYLDGMGWNFDSTQNLLTGGVNRINKLLGSGRSNRRLMCYIVAAVVVIGFLFYHAASRATSPKSPSEGQTSGY</sequence>
<dbReference type="CDD" id="cd15853">
    <property type="entry name" value="SNARE_Bet1"/>
    <property type="match status" value="1"/>
</dbReference>
<organism evidence="11 12">
    <name type="scientific">Tropilaelaps mercedesae</name>
    <dbReference type="NCBI Taxonomy" id="418985"/>
    <lineage>
        <taxon>Eukaryota</taxon>
        <taxon>Metazoa</taxon>
        <taxon>Ecdysozoa</taxon>
        <taxon>Arthropoda</taxon>
        <taxon>Chelicerata</taxon>
        <taxon>Arachnida</taxon>
        <taxon>Acari</taxon>
        <taxon>Parasitiformes</taxon>
        <taxon>Mesostigmata</taxon>
        <taxon>Gamasina</taxon>
        <taxon>Dermanyssoidea</taxon>
        <taxon>Laelapidae</taxon>
        <taxon>Tropilaelaps</taxon>
    </lineage>
</organism>
<comment type="caution">
    <text evidence="11">The sequence shown here is derived from an EMBL/GenBank/DDBJ whole genome shotgun (WGS) entry which is preliminary data.</text>
</comment>
<comment type="subcellular location">
    <subcellularLocation>
        <location evidence="8">Endomembrane system</location>
        <topology evidence="8">Single-pass type IV membrane protein</topology>
    </subcellularLocation>
    <subcellularLocation>
        <location evidence="1">Golgi apparatus membrane</location>
    </subcellularLocation>
</comment>
<reference evidence="11 12" key="1">
    <citation type="journal article" date="2017" name="Gigascience">
        <title>Draft genome of the honey bee ectoparasitic mite, Tropilaelaps mercedesae, is shaped by the parasitic life history.</title>
        <authorList>
            <person name="Dong X."/>
            <person name="Armstrong S.D."/>
            <person name="Xia D."/>
            <person name="Makepeace B.L."/>
            <person name="Darby A.C."/>
            <person name="Kadowaki T."/>
        </authorList>
    </citation>
    <scope>NUCLEOTIDE SEQUENCE [LARGE SCALE GENOMIC DNA]</scope>
    <source>
        <strain evidence="11">Wuxi-XJTLU</strain>
    </source>
</reference>
<dbReference type="PANTHER" id="PTHR12791">
    <property type="entry name" value="GOLGI SNARE BET1-RELATED"/>
    <property type="match status" value="1"/>
</dbReference>
<dbReference type="InterPro" id="IPR000727">
    <property type="entry name" value="T_SNARE_dom"/>
</dbReference>
<evidence type="ECO:0000256" key="3">
    <source>
        <dbReference type="ARBA" id="ARBA00022692"/>
    </source>
</evidence>
<dbReference type="STRING" id="418985.A0A1V9XHD7"/>
<evidence type="ECO:0000256" key="2">
    <source>
        <dbReference type="ARBA" id="ARBA00022448"/>
    </source>
</evidence>
<dbReference type="GO" id="GO:0015031">
    <property type="term" value="P:protein transport"/>
    <property type="evidence" value="ECO:0007669"/>
    <property type="project" value="UniProtKB-KW"/>
</dbReference>
<evidence type="ECO:0000256" key="5">
    <source>
        <dbReference type="ARBA" id="ARBA00022989"/>
    </source>
</evidence>